<keyword evidence="3 6" id="KW-1133">Transmembrane helix</keyword>
<evidence type="ECO:0000256" key="1">
    <source>
        <dbReference type="ARBA" id="ARBA00022475"/>
    </source>
</evidence>
<feature type="transmembrane region" description="Helical" evidence="6">
    <location>
        <begin position="12"/>
        <end position="30"/>
    </location>
</feature>
<dbReference type="PANTHER" id="PTHR22550:SF5">
    <property type="entry name" value="LEUCINE ZIPPER PROTEIN 4"/>
    <property type="match status" value="1"/>
</dbReference>
<gene>
    <name evidence="8" type="ORF">Pr1d_45210</name>
</gene>
<protein>
    <submittedName>
        <fullName evidence="8">von Willebrand factor type A domain protein</fullName>
    </submittedName>
</protein>
<dbReference type="Proteomes" id="UP000323917">
    <property type="component" value="Chromosome"/>
</dbReference>
<evidence type="ECO:0000313" key="9">
    <source>
        <dbReference type="Proteomes" id="UP000323917"/>
    </source>
</evidence>
<dbReference type="Gene3D" id="3.40.50.410">
    <property type="entry name" value="von Willebrand factor, type A domain"/>
    <property type="match status" value="1"/>
</dbReference>
<dbReference type="PANTHER" id="PTHR22550">
    <property type="entry name" value="SPORE GERMINATION PROTEIN"/>
    <property type="match status" value="1"/>
</dbReference>
<dbReference type="InterPro" id="IPR002035">
    <property type="entry name" value="VWF_A"/>
</dbReference>
<keyword evidence="2 6" id="KW-0812">Transmembrane</keyword>
<dbReference type="EMBL" id="CP042913">
    <property type="protein sequence ID" value="QEG37180.1"/>
    <property type="molecule type" value="Genomic_DNA"/>
</dbReference>
<evidence type="ECO:0000256" key="4">
    <source>
        <dbReference type="ARBA" id="ARBA00023136"/>
    </source>
</evidence>
<organism evidence="8 9">
    <name type="scientific">Bythopirellula goksoeyrii</name>
    <dbReference type="NCBI Taxonomy" id="1400387"/>
    <lineage>
        <taxon>Bacteria</taxon>
        <taxon>Pseudomonadati</taxon>
        <taxon>Planctomycetota</taxon>
        <taxon>Planctomycetia</taxon>
        <taxon>Pirellulales</taxon>
        <taxon>Lacipirellulaceae</taxon>
        <taxon>Bythopirellula</taxon>
    </lineage>
</organism>
<evidence type="ECO:0000256" key="5">
    <source>
        <dbReference type="SAM" id="MobiDB-lite"/>
    </source>
</evidence>
<feature type="region of interest" description="Disordered" evidence="5">
    <location>
        <begin position="344"/>
        <end position="368"/>
    </location>
</feature>
<evidence type="ECO:0000256" key="2">
    <source>
        <dbReference type="ARBA" id="ARBA00022692"/>
    </source>
</evidence>
<evidence type="ECO:0000256" key="6">
    <source>
        <dbReference type="SAM" id="Phobius"/>
    </source>
</evidence>
<evidence type="ECO:0000259" key="7">
    <source>
        <dbReference type="PROSITE" id="PS50234"/>
    </source>
</evidence>
<keyword evidence="9" id="KW-1185">Reference proteome</keyword>
<feature type="compositionally biased region" description="Polar residues" evidence="5">
    <location>
        <begin position="357"/>
        <end position="368"/>
    </location>
</feature>
<evidence type="ECO:0000313" key="8">
    <source>
        <dbReference type="EMBL" id="QEG37180.1"/>
    </source>
</evidence>
<dbReference type="KEGG" id="bgok:Pr1d_45210"/>
<dbReference type="RefSeq" id="WP_148075450.1">
    <property type="nucleotide sequence ID" value="NZ_CP042913.1"/>
</dbReference>
<dbReference type="SMART" id="SM00327">
    <property type="entry name" value="VWA"/>
    <property type="match status" value="1"/>
</dbReference>
<name>A0A5B9QHX1_9BACT</name>
<dbReference type="InterPro" id="IPR036465">
    <property type="entry name" value="vWFA_dom_sf"/>
</dbReference>
<keyword evidence="4 6" id="KW-0472">Membrane</keyword>
<dbReference type="AlphaFoldDB" id="A0A5B9QHX1"/>
<evidence type="ECO:0000256" key="3">
    <source>
        <dbReference type="ARBA" id="ARBA00022989"/>
    </source>
</evidence>
<dbReference type="SUPFAM" id="SSF53300">
    <property type="entry name" value="vWA-like"/>
    <property type="match status" value="1"/>
</dbReference>
<feature type="transmembrane region" description="Helical" evidence="6">
    <location>
        <begin position="56"/>
        <end position="75"/>
    </location>
</feature>
<dbReference type="PROSITE" id="PS50234">
    <property type="entry name" value="VWFA"/>
    <property type="match status" value="1"/>
</dbReference>
<sequence length="368" mass="40695" precursor="true">MDIQFGNVTQLNWLWLAGLALAAVVFAAGARRQARMRFATANLIHRVLPTSGKFRTALCATLVIAAMSLMVLALVDVRWGKVSREVPQKGIEVMFVLDVSRSMLAEDASPNRLERAKQQIKDVVDEMAGDRIGLVVFAGDARQQIPLTTHYDDFKQALDEVGPHNVRRGGSRLGDALEVASTSFLTKLNAHKAIVVFTDGEDQESDPVEIAKQVHQDSGVRIFTVGLGDMDKGARIPLASDRSNEYLQHDGEQVWSKLHGEILRQVAVETDGAYIPAGTKQVNMADVYHGYIADVEQMEFETAKINQYEARFQWFLAPALLLLLCEIAVSTWPERRVARVRSATTLEKQSHVPQPKPSTLTPEHSTAA</sequence>
<dbReference type="OrthoDB" id="9781333at2"/>
<reference evidence="8 9" key="1">
    <citation type="submission" date="2019-08" db="EMBL/GenBank/DDBJ databases">
        <title>Deep-cultivation of Planctomycetes and their phenomic and genomic characterization uncovers novel biology.</title>
        <authorList>
            <person name="Wiegand S."/>
            <person name="Jogler M."/>
            <person name="Boedeker C."/>
            <person name="Pinto D."/>
            <person name="Vollmers J."/>
            <person name="Rivas-Marin E."/>
            <person name="Kohn T."/>
            <person name="Peeters S.H."/>
            <person name="Heuer A."/>
            <person name="Rast P."/>
            <person name="Oberbeckmann S."/>
            <person name="Bunk B."/>
            <person name="Jeske O."/>
            <person name="Meyerdierks A."/>
            <person name="Storesund J.E."/>
            <person name="Kallscheuer N."/>
            <person name="Luecker S."/>
            <person name="Lage O.M."/>
            <person name="Pohl T."/>
            <person name="Merkel B.J."/>
            <person name="Hornburger P."/>
            <person name="Mueller R.-W."/>
            <person name="Bruemmer F."/>
            <person name="Labrenz M."/>
            <person name="Spormann A.M."/>
            <person name="Op den Camp H."/>
            <person name="Overmann J."/>
            <person name="Amann R."/>
            <person name="Jetten M.S.M."/>
            <person name="Mascher T."/>
            <person name="Medema M.H."/>
            <person name="Devos D.P."/>
            <person name="Kaster A.-K."/>
            <person name="Ovreas L."/>
            <person name="Rohde M."/>
            <person name="Galperin M.Y."/>
            <person name="Jogler C."/>
        </authorList>
    </citation>
    <scope>NUCLEOTIDE SEQUENCE [LARGE SCALE GENOMIC DNA]</scope>
    <source>
        <strain evidence="8 9">Pr1d</strain>
    </source>
</reference>
<keyword evidence="1" id="KW-1003">Cell membrane</keyword>
<accession>A0A5B9QHX1</accession>
<proteinExistence type="predicted"/>
<dbReference type="Pfam" id="PF13519">
    <property type="entry name" value="VWA_2"/>
    <property type="match status" value="1"/>
</dbReference>
<feature type="domain" description="VWFA" evidence="7">
    <location>
        <begin position="92"/>
        <end position="266"/>
    </location>
</feature>
<dbReference type="InterPro" id="IPR050768">
    <property type="entry name" value="UPF0353/GerABKA_families"/>
</dbReference>